<dbReference type="PANTHER" id="PTHR33164">
    <property type="entry name" value="TRANSCRIPTIONAL REGULATOR, MARR FAMILY"/>
    <property type="match status" value="1"/>
</dbReference>
<dbReference type="Proteomes" id="UP000317369">
    <property type="component" value="Chromosome"/>
</dbReference>
<sequence length="170" mass="19120">MTTQTVVPQDKTRTKLISAIAEQYPSANTELIETQLALMDFAHLTILGAESHFSQFGLSQGRFAIMVLLFLLSNEQWTPARIAQTVSSSRATVTGLLKNLQDQQMIERESNPSDGRSSFIKLSRKGRKLIAKILPTHFKQVDPLFDALTKKERIQLLKLLAKITPTIQNR</sequence>
<dbReference type="RefSeq" id="WP_145079063.1">
    <property type="nucleotide sequence ID" value="NZ_CP036425.1"/>
</dbReference>
<dbReference type="SUPFAM" id="SSF46785">
    <property type="entry name" value="Winged helix' DNA-binding domain"/>
    <property type="match status" value="1"/>
</dbReference>
<dbReference type="GO" id="GO:0006950">
    <property type="term" value="P:response to stress"/>
    <property type="evidence" value="ECO:0007669"/>
    <property type="project" value="TreeGrafter"/>
</dbReference>
<evidence type="ECO:0000259" key="1">
    <source>
        <dbReference type="PROSITE" id="PS50995"/>
    </source>
</evidence>
<reference evidence="2 3" key="1">
    <citation type="submission" date="2019-02" db="EMBL/GenBank/DDBJ databases">
        <title>Deep-cultivation of Planctomycetes and their phenomic and genomic characterization uncovers novel biology.</title>
        <authorList>
            <person name="Wiegand S."/>
            <person name="Jogler M."/>
            <person name="Boedeker C."/>
            <person name="Pinto D."/>
            <person name="Vollmers J."/>
            <person name="Rivas-Marin E."/>
            <person name="Kohn T."/>
            <person name="Peeters S.H."/>
            <person name="Heuer A."/>
            <person name="Rast P."/>
            <person name="Oberbeckmann S."/>
            <person name="Bunk B."/>
            <person name="Jeske O."/>
            <person name="Meyerdierks A."/>
            <person name="Storesund J.E."/>
            <person name="Kallscheuer N."/>
            <person name="Luecker S."/>
            <person name="Lage O.M."/>
            <person name="Pohl T."/>
            <person name="Merkel B.J."/>
            <person name="Hornburger P."/>
            <person name="Mueller R.-W."/>
            <person name="Bruemmer F."/>
            <person name="Labrenz M."/>
            <person name="Spormann A.M."/>
            <person name="Op den Camp H."/>
            <person name="Overmann J."/>
            <person name="Amann R."/>
            <person name="Jetten M.S.M."/>
            <person name="Mascher T."/>
            <person name="Medema M.H."/>
            <person name="Devos D.P."/>
            <person name="Kaster A.-K."/>
            <person name="Ovreas L."/>
            <person name="Rohde M."/>
            <person name="Galperin M.Y."/>
            <person name="Jogler C."/>
        </authorList>
    </citation>
    <scope>NUCLEOTIDE SEQUENCE [LARGE SCALE GENOMIC DNA]</scope>
    <source>
        <strain evidence="2 3">KS4</strain>
    </source>
</reference>
<name>A0A517YX20_9BACT</name>
<organism evidence="2 3">
    <name type="scientific">Poriferisphaera corsica</name>
    <dbReference type="NCBI Taxonomy" id="2528020"/>
    <lineage>
        <taxon>Bacteria</taxon>
        <taxon>Pseudomonadati</taxon>
        <taxon>Planctomycetota</taxon>
        <taxon>Phycisphaerae</taxon>
        <taxon>Phycisphaerales</taxon>
        <taxon>Phycisphaeraceae</taxon>
        <taxon>Poriferisphaera</taxon>
    </lineage>
</organism>
<protein>
    <submittedName>
        <fullName evidence="2">HTH-type transcriptional regulator MhqR</fullName>
    </submittedName>
</protein>
<keyword evidence="3" id="KW-1185">Reference proteome</keyword>
<dbReference type="PANTHER" id="PTHR33164:SF43">
    <property type="entry name" value="HTH-TYPE TRANSCRIPTIONAL REPRESSOR YETL"/>
    <property type="match status" value="1"/>
</dbReference>
<dbReference type="OrthoDB" id="4463574at2"/>
<proteinExistence type="predicted"/>
<dbReference type="PRINTS" id="PR00598">
    <property type="entry name" value="HTHMARR"/>
</dbReference>
<dbReference type="PROSITE" id="PS50995">
    <property type="entry name" value="HTH_MARR_2"/>
    <property type="match status" value="1"/>
</dbReference>
<dbReference type="Gene3D" id="1.10.10.10">
    <property type="entry name" value="Winged helix-like DNA-binding domain superfamily/Winged helix DNA-binding domain"/>
    <property type="match status" value="1"/>
</dbReference>
<dbReference type="Pfam" id="PF12802">
    <property type="entry name" value="MarR_2"/>
    <property type="match status" value="1"/>
</dbReference>
<gene>
    <name evidence="2" type="primary">mhqR_1</name>
    <name evidence="2" type="ORF">KS4_28370</name>
</gene>
<dbReference type="InterPro" id="IPR039422">
    <property type="entry name" value="MarR/SlyA-like"/>
</dbReference>
<accession>A0A517YX20</accession>
<dbReference type="AlphaFoldDB" id="A0A517YX20"/>
<dbReference type="EMBL" id="CP036425">
    <property type="protein sequence ID" value="QDU34762.1"/>
    <property type="molecule type" value="Genomic_DNA"/>
</dbReference>
<feature type="domain" description="HTH marR-type" evidence="1">
    <location>
        <begin position="24"/>
        <end position="165"/>
    </location>
</feature>
<dbReference type="InterPro" id="IPR000835">
    <property type="entry name" value="HTH_MarR-typ"/>
</dbReference>
<evidence type="ECO:0000313" key="3">
    <source>
        <dbReference type="Proteomes" id="UP000317369"/>
    </source>
</evidence>
<dbReference type="GO" id="GO:0003700">
    <property type="term" value="F:DNA-binding transcription factor activity"/>
    <property type="evidence" value="ECO:0007669"/>
    <property type="project" value="InterPro"/>
</dbReference>
<dbReference type="SMART" id="SM00347">
    <property type="entry name" value="HTH_MARR"/>
    <property type="match status" value="1"/>
</dbReference>
<dbReference type="InterPro" id="IPR036388">
    <property type="entry name" value="WH-like_DNA-bd_sf"/>
</dbReference>
<dbReference type="KEGG" id="pcor:KS4_28370"/>
<dbReference type="InterPro" id="IPR036390">
    <property type="entry name" value="WH_DNA-bd_sf"/>
</dbReference>
<evidence type="ECO:0000313" key="2">
    <source>
        <dbReference type="EMBL" id="QDU34762.1"/>
    </source>
</evidence>